<organism evidence="4 5">
    <name type="scientific">Amycolatopsis pithecellobii</name>
    <dbReference type="NCBI Taxonomy" id="664692"/>
    <lineage>
        <taxon>Bacteria</taxon>
        <taxon>Bacillati</taxon>
        <taxon>Actinomycetota</taxon>
        <taxon>Actinomycetes</taxon>
        <taxon>Pseudonocardiales</taxon>
        <taxon>Pseudonocardiaceae</taxon>
        <taxon>Amycolatopsis</taxon>
    </lineage>
</organism>
<keyword evidence="5" id="KW-1185">Reference proteome</keyword>
<dbReference type="Proteomes" id="UP000440096">
    <property type="component" value="Unassembled WGS sequence"/>
</dbReference>
<evidence type="ECO:0000259" key="2">
    <source>
        <dbReference type="Pfam" id="PF05378"/>
    </source>
</evidence>
<evidence type="ECO:0000259" key="3">
    <source>
        <dbReference type="Pfam" id="PF19278"/>
    </source>
</evidence>
<feature type="domain" description="Acetophenone carboxylase-like C-terminal" evidence="3">
    <location>
        <begin position="518"/>
        <end position="691"/>
    </location>
</feature>
<comment type="caution">
    <text evidence="4">The sequence shown here is derived from an EMBL/GenBank/DDBJ whole genome shotgun (WGS) entry which is preliminary data.</text>
</comment>
<dbReference type="InterPro" id="IPR008040">
    <property type="entry name" value="Hydant_A_N"/>
</dbReference>
<gene>
    <name evidence="4" type="ORF">GKO32_13275</name>
</gene>
<dbReference type="EMBL" id="WMBA01000016">
    <property type="protein sequence ID" value="MTD54942.1"/>
    <property type="molecule type" value="Genomic_DNA"/>
</dbReference>
<evidence type="ECO:0000313" key="5">
    <source>
        <dbReference type="Proteomes" id="UP000440096"/>
    </source>
</evidence>
<dbReference type="GO" id="GO:0005829">
    <property type="term" value="C:cytosol"/>
    <property type="evidence" value="ECO:0007669"/>
    <property type="project" value="TreeGrafter"/>
</dbReference>
<dbReference type="OrthoDB" id="9768323at2"/>
<dbReference type="PANTHER" id="PTHR11365:SF23">
    <property type="entry name" value="HYPOTHETICAL 5-OXOPROLINASE (EUROFUNG)-RELATED"/>
    <property type="match status" value="1"/>
</dbReference>
<dbReference type="InterPro" id="IPR045079">
    <property type="entry name" value="Oxoprolinase-like"/>
</dbReference>
<feature type="domain" description="Hydantoinase/oxoprolinase N-terminal" evidence="2">
    <location>
        <begin position="5"/>
        <end position="193"/>
    </location>
</feature>
<sequence>MSLVIGVDVGGTFTDAVLIDDRGGVAAAKAPSTPPDYSHGVLDVLRALAEHRGESLEAMLAATHHLAHGTTSSLNALVMRKVPQVGFLTTVGHRDSIFIMNVEGRYLGRSPEELQDVMRQNKAHALLPKRLALEVTERIDRDGKVVVPLDEDAAREAIRSLVAEGVEAVAISLLWSFRNPAHEKRLRELVHEIAPDMFVALSSEVSPRIREFARSATTIMSSQIGPGLRDYLGNLETTLREHGLAGPLLVMQSNGGAVAAAEAPRTAISTVGSILTGGVVGANALAGQLGHSNVIATDVGGTTFLVGLIVGGEPVRASNTIINHHPINVPTLEVHAIGSGGGAIAWLDAGGNLQIGPHSAQAVPGPACYDQGGTEPTNTDANLVLGILSDRGLIGGRKALSMEAAREAIRTRIAEPLGLTIEQAAAAIYAVQNSQTGDLLRKTVVEAGHDPREFLLYAFGGAGPAHAAMYAAEVGVGTVVVPLGQVASAFSAYGLAASDVVLAAELSDPSTVPLDPQRVTDNFARLEKQVVEGLRRQGLDYASIELERELDMRYAAQLAEVTTPVEAGDLDEAALARAAANFEQRYADLYGAGSGFSAAGIQAITFRVRATGVLPFSSALPEVKSADSADASSARVGTRPICLDGRIGYVETDVYDYLGLRRGHVLRGPAVVELPTTTVVVPAGSTGTVDHLGNLTITAK</sequence>
<dbReference type="Pfam" id="PF01968">
    <property type="entry name" value="Hydantoinase_A"/>
    <property type="match status" value="1"/>
</dbReference>
<reference evidence="4 5" key="1">
    <citation type="submission" date="2019-11" db="EMBL/GenBank/DDBJ databases">
        <title>Draft genome of Amycolatopsis RM579.</title>
        <authorList>
            <person name="Duangmal K."/>
            <person name="Mingma R."/>
        </authorList>
    </citation>
    <scope>NUCLEOTIDE SEQUENCE [LARGE SCALE GENOMIC DNA]</scope>
    <source>
        <strain evidence="4 5">RM579</strain>
    </source>
</reference>
<proteinExistence type="predicted"/>
<dbReference type="GO" id="GO:0006749">
    <property type="term" value="P:glutathione metabolic process"/>
    <property type="evidence" value="ECO:0007669"/>
    <property type="project" value="TreeGrafter"/>
</dbReference>
<protein>
    <submittedName>
        <fullName evidence="4">Hydantoinase/oxoprolinase family protein</fullName>
    </submittedName>
</protein>
<dbReference type="Pfam" id="PF05378">
    <property type="entry name" value="Hydant_A_N"/>
    <property type="match status" value="1"/>
</dbReference>
<dbReference type="Pfam" id="PF19278">
    <property type="entry name" value="Hydant_A_C"/>
    <property type="match status" value="1"/>
</dbReference>
<dbReference type="RefSeq" id="WP_154757142.1">
    <property type="nucleotide sequence ID" value="NZ_WMBA01000016.1"/>
</dbReference>
<evidence type="ECO:0000259" key="1">
    <source>
        <dbReference type="Pfam" id="PF01968"/>
    </source>
</evidence>
<feature type="domain" description="Hydantoinase A/oxoprolinase" evidence="1">
    <location>
        <begin position="214"/>
        <end position="501"/>
    </location>
</feature>
<dbReference type="InterPro" id="IPR049517">
    <property type="entry name" value="ACX-like_C"/>
</dbReference>
<dbReference type="GO" id="GO:0017168">
    <property type="term" value="F:5-oxoprolinase (ATP-hydrolyzing) activity"/>
    <property type="evidence" value="ECO:0007669"/>
    <property type="project" value="TreeGrafter"/>
</dbReference>
<evidence type="ECO:0000313" key="4">
    <source>
        <dbReference type="EMBL" id="MTD54942.1"/>
    </source>
</evidence>
<dbReference type="SUPFAM" id="SSF53067">
    <property type="entry name" value="Actin-like ATPase domain"/>
    <property type="match status" value="1"/>
</dbReference>
<dbReference type="InterPro" id="IPR002821">
    <property type="entry name" value="Hydantoinase_A"/>
</dbReference>
<dbReference type="InterPro" id="IPR043129">
    <property type="entry name" value="ATPase_NBD"/>
</dbReference>
<name>A0A6N7YSL8_9PSEU</name>
<dbReference type="PANTHER" id="PTHR11365">
    <property type="entry name" value="5-OXOPROLINASE RELATED"/>
    <property type="match status" value="1"/>
</dbReference>
<dbReference type="AlphaFoldDB" id="A0A6N7YSL8"/>
<accession>A0A6N7YSL8</accession>